<proteinExistence type="predicted"/>
<protein>
    <submittedName>
        <fullName evidence="3">Uncharacterized protein</fullName>
    </submittedName>
</protein>
<evidence type="ECO:0000313" key="4">
    <source>
        <dbReference type="Proteomes" id="UP001224775"/>
    </source>
</evidence>
<sequence length="176" mass="18454">MRQGRSSRRCFLGFLLLVTIAILSVSNIPLAQAEEVAEAVVDATGDVEVQAEEEPAEAGGPVEEEPVVVDEPAEEEEEPVAVDEPVEEESGEDEAAAEEAAAEEEEAEEEAAVVEEETNVVSEVTETAKSKISEIVGQIKDISPQQKKKIAAGALGVWGVAAGAGWVLNNLGGSDE</sequence>
<feature type="signal peptide" evidence="2">
    <location>
        <begin position="1"/>
        <end position="33"/>
    </location>
</feature>
<dbReference type="AlphaFoldDB" id="A0AAD9DJQ6"/>
<feature type="compositionally biased region" description="Acidic residues" evidence="1">
    <location>
        <begin position="49"/>
        <end position="118"/>
    </location>
</feature>
<feature type="chain" id="PRO_5042101475" evidence="2">
    <location>
        <begin position="34"/>
        <end position="176"/>
    </location>
</feature>
<gene>
    <name evidence="3" type="ORF">QTG54_001951</name>
</gene>
<organism evidence="3 4">
    <name type="scientific">Skeletonema marinoi</name>
    <dbReference type="NCBI Taxonomy" id="267567"/>
    <lineage>
        <taxon>Eukaryota</taxon>
        <taxon>Sar</taxon>
        <taxon>Stramenopiles</taxon>
        <taxon>Ochrophyta</taxon>
        <taxon>Bacillariophyta</taxon>
        <taxon>Coscinodiscophyceae</taxon>
        <taxon>Thalassiosirophycidae</taxon>
        <taxon>Thalassiosirales</taxon>
        <taxon>Skeletonemataceae</taxon>
        <taxon>Skeletonema</taxon>
        <taxon>Skeletonema marinoi-dohrnii complex</taxon>
    </lineage>
</organism>
<reference evidence="3" key="1">
    <citation type="submission" date="2023-06" db="EMBL/GenBank/DDBJ databases">
        <title>Survivors Of The Sea: Transcriptome response of Skeletonema marinoi to long-term dormancy.</title>
        <authorList>
            <person name="Pinder M.I.M."/>
            <person name="Kourtchenko O."/>
            <person name="Robertson E.K."/>
            <person name="Larsson T."/>
            <person name="Maumus F."/>
            <person name="Osuna-Cruz C.M."/>
            <person name="Vancaester E."/>
            <person name="Stenow R."/>
            <person name="Vandepoele K."/>
            <person name="Ploug H."/>
            <person name="Bruchert V."/>
            <person name="Godhe A."/>
            <person name="Topel M."/>
        </authorList>
    </citation>
    <scope>NUCLEOTIDE SEQUENCE</scope>
    <source>
        <strain evidence="3">R05AC</strain>
    </source>
</reference>
<name>A0AAD9DJQ6_9STRA</name>
<evidence type="ECO:0000313" key="3">
    <source>
        <dbReference type="EMBL" id="KAK1747988.1"/>
    </source>
</evidence>
<dbReference type="PROSITE" id="PS51318">
    <property type="entry name" value="TAT"/>
    <property type="match status" value="1"/>
</dbReference>
<comment type="caution">
    <text evidence="3">The sequence shown here is derived from an EMBL/GenBank/DDBJ whole genome shotgun (WGS) entry which is preliminary data.</text>
</comment>
<evidence type="ECO:0000256" key="1">
    <source>
        <dbReference type="SAM" id="MobiDB-lite"/>
    </source>
</evidence>
<evidence type="ECO:0000256" key="2">
    <source>
        <dbReference type="SAM" id="SignalP"/>
    </source>
</evidence>
<feature type="region of interest" description="Disordered" evidence="1">
    <location>
        <begin position="47"/>
        <end position="122"/>
    </location>
</feature>
<dbReference type="Proteomes" id="UP001224775">
    <property type="component" value="Unassembled WGS sequence"/>
</dbReference>
<keyword evidence="2" id="KW-0732">Signal</keyword>
<keyword evidence="4" id="KW-1185">Reference proteome</keyword>
<dbReference type="EMBL" id="JATAAI010000002">
    <property type="protein sequence ID" value="KAK1747988.1"/>
    <property type="molecule type" value="Genomic_DNA"/>
</dbReference>
<accession>A0AAD9DJQ6</accession>
<dbReference type="InterPro" id="IPR006311">
    <property type="entry name" value="TAT_signal"/>
</dbReference>